<comment type="similarity">
    <text evidence="3">Belongs to the UbiH/COQ6 family.</text>
</comment>
<dbReference type="RefSeq" id="WP_100277316.1">
    <property type="nucleotide sequence ID" value="NZ_CP018799.1"/>
</dbReference>
<dbReference type="SUPFAM" id="SSF51905">
    <property type="entry name" value="FAD/NAD(P)-binding domain"/>
    <property type="match status" value="1"/>
</dbReference>
<dbReference type="PANTHER" id="PTHR43876">
    <property type="entry name" value="UBIQUINONE BIOSYNTHESIS MONOOXYGENASE COQ6, MITOCHONDRIAL"/>
    <property type="match status" value="1"/>
</dbReference>
<dbReference type="Proteomes" id="UP000231701">
    <property type="component" value="Chromosome"/>
</dbReference>
<keyword evidence="5" id="KW-0274">FAD</keyword>
<dbReference type="InterPro" id="IPR051205">
    <property type="entry name" value="UbiH/COQ6_monooxygenase"/>
</dbReference>
<name>A0A2K8KWX4_MARES</name>
<dbReference type="GO" id="GO:0110142">
    <property type="term" value="C:ubiquinone biosynthesis complex"/>
    <property type="evidence" value="ECO:0007669"/>
    <property type="project" value="UniProtKB-ARBA"/>
</dbReference>
<dbReference type="InterPro" id="IPR036188">
    <property type="entry name" value="FAD/NAD-bd_sf"/>
</dbReference>
<dbReference type="GO" id="GO:0016705">
    <property type="term" value="F:oxidoreductase activity, acting on paired donors, with incorporation or reduction of molecular oxygen"/>
    <property type="evidence" value="ECO:0007669"/>
    <property type="project" value="InterPro"/>
</dbReference>
<evidence type="ECO:0000256" key="4">
    <source>
        <dbReference type="ARBA" id="ARBA00022630"/>
    </source>
</evidence>
<evidence type="ECO:0000259" key="8">
    <source>
        <dbReference type="Pfam" id="PF01494"/>
    </source>
</evidence>
<accession>A0A2K8KWX4</accession>
<dbReference type="NCBIfam" id="TIGR01988">
    <property type="entry name" value="Ubi-OHases"/>
    <property type="match status" value="1"/>
</dbReference>
<organism evidence="9 10">
    <name type="scientific">Mariprofundus aestuarium</name>
    <dbReference type="NCBI Taxonomy" id="1921086"/>
    <lineage>
        <taxon>Bacteria</taxon>
        <taxon>Pseudomonadati</taxon>
        <taxon>Pseudomonadota</taxon>
        <taxon>Candidatius Mariprofundia</taxon>
        <taxon>Mariprofundales</taxon>
        <taxon>Mariprofundaceae</taxon>
        <taxon>Mariprofundus</taxon>
    </lineage>
</organism>
<dbReference type="Pfam" id="PF01494">
    <property type="entry name" value="FAD_binding_3"/>
    <property type="match status" value="1"/>
</dbReference>
<dbReference type="FunFam" id="3.50.50.60:FF:000021">
    <property type="entry name" value="Ubiquinone biosynthesis monooxygenase COQ6"/>
    <property type="match status" value="1"/>
</dbReference>
<dbReference type="GO" id="GO:0006744">
    <property type="term" value="P:ubiquinone biosynthetic process"/>
    <property type="evidence" value="ECO:0007669"/>
    <property type="project" value="UniProtKB-UniPathway"/>
</dbReference>
<dbReference type="AlphaFoldDB" id="A0A2K8KWX4"/>
<dbReference type="GO" id="GO:0004497">
    <property type="term" value="F:monooxygenase activity"/>
    <property type="evidence" value="ECO:0007669"/>
    <property type="project" value="UniProtKB-KW"/>
</dbReference>
<dbReference type="InterPro" id="IPR010971">
    <property type="entry name" value="UbiH/COQ6"/>
</dbReference>
<keyword evidence="6 9" id="KW-0560">Oxidoreductase</keyword>
<evidence type="ECO:0000256" key="3">
    <source>
        <dbReference type="ARBA" id="ARBA00005349"/>
    </source>
</evidence>
<dbReference type="EMBL" id="CP018799">
    <property type="protein sequence ID" value="ATX79420.1"/>
    <property type="molecule type" value="Genomic_DNA"/>
</dbReference>
<dbReference type="KEGG" id="maes:Ga0123461_1001"/>
<protein>
    <submittedName>
        <fullName evidence="9">2-octaprenyl-6-methoxyphenol hydroxylase/2-octaprenylphenol hydroxylase</fullName>
        <ecNumber evidence="9">1.14.13.-</ecNumber>
    </submittedName>
</protein>
<dbReference type="PANTHER" id="PTHR43876:SF7">
    <property type="entry name" value="UBIQUINONE BIOSYNTHESIS MONOOXYGENASE COQ6, MITOCHONDRIAL"/>
    <property type="match status" value="1"/>
</dbReference>
<keyword evidence="7" id="KW-0503">Monooxygenase</keyword>
<comment type="cofactor">
    <cofactor evidence="1">
        <name>FAD</name>
        <dbReference type="ChEBI" id="CHEBI:57692"/>
    </cofactor>
</comment>
<dbReference type="EC" id="1.14.13.-" evidence="9"/>
<evidence type="ECO:0000313" key="10">
    <source>
        <dbReference type="Proteomes" id="UP000231701"/>
    </source>
</evidence>
<evidence type="ECO:0000256" key="1">
    <source>
        <dbReference type="ARBA" id="ARBA00001974"/>
    </source>
</evidence>
<evidence type="ECO:0000256" key="2">
    <source>
        <dbReference type="ARBA" id="ARBA00004749"/>
    </source>
</evidence>
<dbReference type="InterPro" id="IPR002938">
    <property type="entry name" value="FAD-bd"/>
</dbReference>
<dbReference type="Gene3D" id="3.50.50.60">
    <property type="entry name" value="FAD/NAD(P)-binding domain"/>
    <property type="match status" value="2"/>
</dbReference>
<dbReference type="GO" id="GO:0071949">
    <property type="term" value="F:FAD binding"/>
    <property type="evidence" value="ECO:0007669"/>
    <property type="project" value="InterPro"/>
</dbReference>
<evidence type="ECO:0000256" key="5">
    <source>
        <dbReference type="ARBA" id="ARBA00022827"/>
    </source>
</evidence>
<dbReference type="UniPathway" id="UPA00232"/>
<proteinExistence type="inferred from homology"/>
<sequence>MTSHADHADLIIVGGGMVGLALACALRHSGLHIVVIERGEPPVRKSLDRDCRVSAIVMGNVKILQGLGVWKYLQEDAGPMRSMRIWDNQEQGGIRFDGSEIGEDVLGCLIENSATQKAMHKAMLESDNIEFCSPAEIVEVQWLEEHVLVKLADGRVLTTPLIVGADGGRSWIREQAGIGVWQRDYKQKGIVATVRPERDHNGVAFQRFLPTGPLAMLPMTEGLCSIVWSAESSEADRLMTMDGDAFLDALNLTFGPVLGRITEAGERTAFPLIARLAKHFVRDRVALIGDAAHCIHPLAGLGVNLGLRDAMVLAQEISDARRFDEDWGKMDVLERYMKLRMPDVLSVMGSMEGLHQIFTGTIPGLKEVRGLGMRLMGNSGAIKQLLMRNSTGLSLPVPKQIS</sequence>
<dbReference type="OrthoDB" id="9769565at2"/>
<dbReference type="PRINTS" id="PR00420">
    <property type="entry name" value="RNGMNOXGNASE"/>
</dbReference>
<evidence type="ECO:0000256" key="6">
    <source>
        <dbReference type="ARBA" id="ARBA00023002"/>
    </source>
</evidence>
<keyword evidence="4" id="KW-0285">Flavoprotein</keyword>
<evidence type="ECO:0000313" key="9">
    <source>
        <dbReference type="EMBL" id="ATX79420.1"/>
    </source>
</evidence>
<comment type="pathway">
    <text evidence="2">Cofactor biosynthesis; ubiquinone biosynthesis.</text>
</comment>
<keyword evidence="10" id="KW-1185">Reference proteome</keyword>
<reference evidence="9 10" key="1">
    <citation type="submission" date="2016-12" db="EMBL/GenBank/DDBJ databases">
        <title>Isolation and genomic insights into novel planktonic Zetaproteobacteria from stratified waters of the Chesapeake Bay.</title>
        <authorList>
            <person name="McAllister S.M."/>
            <person name="Kato S."/>
            <person name="Chan C.S."/>
            <person name="Chiu B.K."/>
            <person name="Field E.K."/>
        </authorList>
    </citation>
    <scope>NUCLEOTIDE SEQUENCE [LARGE SCALE GENOMIC DNA]</scope>
    <source>
        <strain evidence="9 10">CP-5</strain>
    </source>
</reference>
<gene>
    <name evidence="9" type="ORF">Ga0123461_1001</name>
</gene>
<evidence type="ECO:0000256" key="7">
    <source>
        <dbReference type="ARBA" id="ARBA00023033"/>
    </source>
</evidence>
<feature type="domain" description="FAD-binding" evidence="8">
    <location>
        <begin position="9"/>
        <end position="341"/>
    </location>
</feature>